<keyword evidence="3" id="KW-1185">Reference proteome</keyword>
<comment type="caution">
    <text evidence="2">The sequence shown here is derived from an EMBL/GenBank/DDBJ whole genome shotgun (WGS) entry which is preliminary data.</text>
</comment>
<dbReference type="AlphaFoldDB" id="A0A843TTF2"/>
<feature type="non-terminal residue" evidence="2">
    <location>
        <position position="1"/>
    </location>
</feature>
<dbReference type="OrthoDB" id="1751963at2759"/>
<evidence type="ECO:0000313" key="3">
    <source>
        <dbReference type="Proteomes" id="UP000652761"/>
    </source>
</evidence>
<feature type="region of interest" description="Disordered" evidence="1">
    <location>
        <begin position="247"/>
        <end position="317"/>
    </location>
</feature>
<organism evidence="2 3">
    <name type="scientific">Colocasia esculenta</name>
    <name type="common">Wild taro</name>
    <name type="synonym">Arum esculentum</name>
    <dbReference type="NCBI Taxonomy" id="4460"/>
    <lineage>
        <taxon>Eukaryota</taxon>
        <taxon>Viridiplantae</taxon>
        <taxon>Streptophyta</taxon>
        <taxon>Embryophyta</taxon>
        <taxon>Tracheophyta</taxon>
        <taxon>Spermatophyta</taxon>
        <taxon>Magnoliopsida</taxon>
        <taxon>Liliopsida</taxon>
        <taxon>Araceae</taxon>
        <taxon>Aroideae</taxon>
        <taxon>Colocasieae</taxon>
        <taxon>Colocasia</taxon>
    </lineage>
</organism>
<name>A0A843TTF2_COLES</name>
<gene>
    <name evidence="2" type="ORF">Taro_008328</name>
</gene>
<feature type="compositionally biased region" description="Polar residues" evidence="1">
    <location>
        <begin position="259"/>
        <end position="268"/>
    </location>
</feature>
<sequence length="326" mass="35554">HGYARWQAIVEDKDFGFVDIVRQEQNLPFVNGFVTGCAQTNGPSVNGVNFSGTSDSQMQGSVNGNVYGPPADAAPDGTSEVPRGNLSFPDASTLYQFREVQRRVVEFIRKRFFLLEKAIHTEELLKENAGNPKQCESAANDIEPEPIAVPILDACDLHPQLLNELPELQPIAPGEPKYDDESDRRHVALLYNEICKTVEDNADDSVKALLGDQSAGLRLRKNLQTLDIIYEDVRRALVVKQQHPANVRGLDKNAHPQVETGSSIAASQSDKDAAKGERDPPTTDAPPTVDPRVSRKDPVHPSTNTGGADPAEACTEKTLATVILDD</sequence>
<reference evidence="2" key="1">
    <citation type="submission" date="2017-07" db="EMBL/GenBank/DDBJ databases">
        <title>Taro Niue Genome Assembly and Annotation.</title>
        <authorList>
            <person name="Atibalentja N."/>
            <person name="Keating K."/>
            <person name="Fields C.J."/>
        </authorList>
    </citation>
    <scope>NUCLEOTIDE SEQUENCE</scope>
    <source>
        <strain evidence="2">Niue_2</strain>
        <tissue evidence="2">Leaf</tissue>
    </source>
</reference>
<dbReference type="Proteomes" id="UP000652761">
    <property type="component" value="Unassembled WGS sequence"/>
</dbReference>
<dbReference type="EMBL" id="NMUH01000272">
    <property type="protein sequence ID" value="MQL75942.1"/>
    <property type="molecule type" value="Genomic_DNA"/>
</dbReference>
<proteinExistence type="predicted"/>
<evidence type="ECO:0000256" key="1">
    <source>
        <dbReference type="SAM" id="MobiDB-lite"/>
    </source>
</evidence>
<feature type="compositionally biased region" description="Basic and acidic residues" evidence="1">
    <location>
        <begin position="269"/>
        <end position="281"/>
    </location>
</feature>
<evidence type="ECO:0000313" key="2">
    <source>
        <dbReference type="EMBL" id="MQL75942.1"/>
    </source>
</evidence>
<accession>A0A843TTF2</accession>
<protein>
    <submittedName>
        <fullName evidence="2">Uncharacterized protein</fullName>
    </submittedName>
</protein>